<dbReference type="PANTHER" id="PTHR31126:SF1">
    <property type="entry name" value="TYROSINE SPECIFIC PROTEIN PHOSPHATASES DOMAIN-CONTAINING PROTEIN"/>
    <property type="match status" value="1"/>
</dbReference>
<evidence type="ECO:0000313" key="3">
    <source>
        <dbReference type="Proteomes" id="UP001206595"/>
    </source>
</evidence>
<dbReference type="Pfam" id="PF13350">
    <property type="entry name" value="Y_phosphatase3"/>
    <property type="match status" value="1"/>
</dbReference>
<dbReference type="InterPro" id="IPR026893">
    <property type="entry name" value="Tyr/Ser_Pase_IphP-type"/>
</dbReference>
<protein>
    <recommendedName>
        <fullName evidence="1">Tyrosine specific protein phosphatases domain-containing protein</fullName>
    </recommendedName>
</protein>
<dbReference type="Gene3D" id="3.90.190.10">
    <property type="entry name" value="Protein tyrosine phosphatase superfamily"/>
    <property type="match status" value="1"/>
</dbReference>
<dbReference type="GeneID" id="75916000"/>
<dbReference type="RefSeq" id="XP_051442646.1">
    <property type="nucleotide sequence ID" value="XM_051590657.1"/>
</dbReference>
<sequence length="134" mass="14897">MYIDYAETSAKGIQDVLDILSDPERLPALIHCEQGKDRTGVIIAMVLSACGVDRQVIVDDYSKSRQGLVIEYEDVKDEMNDLGLDDEFAKTRPEAIENMFVHLEETYGSVATFLETKCSVKPGVFSKLYANLAA</sequence>
<dbReference type="PROSITE" id="PS00383">
    <property type="entry name" value="TYR_PHOSPHATASE_1"/>
    <property type="match status" value="1"/>
</dbReference>
<dbReference type="SUPFAM" id="SSF52799">
    <property type="entry name" value="(Phosphotyrosine protein) phosphatases II"/>
    <property type="match status" value="1"/>
</dbReference>
<dbReference type="InterPro" id="IPR000387">
    <property type="entry name" value="Tyr_Pase_dom"/>
</dbReference>
<dbReference type="AlphaFoldDB" id="A0AAD5E696"/>
<evidence type="ECO:0000259" key="1">
    <source>
        <dbReference type="PROSITE" id="PS50056"/>
    </source>
</evidence>
<feature type="domain" description="Tyrosine specific protein phosphatases" evidence="1">
    <location>
        <begin position="14"/>
        <end position="76"/>
    </location>
</feature>
<accession>A0AAD5E696</accession>
<reference evidence="2" key="2">
    <citation type="journal article" date="2022" name="Proc. Natl. Acad. Sci. U.S.A.">
        <title>Diploid-dominant life cycles characterize the early evolution of Fungi.</title>
        <authorList>
            <person name="Amses K.R."/>
            <person name="Simmons D.R."/>
            <person name="Longcore J.E."/>
            <person name="Mondo S.J."/>
            <person name="Seto K."/>
            <person name="Jeronimo G.H."/>
            <person name="Bonds A.E."/>
            <person name="Quandt C.A."/>
            <person name="Davis W.J."/>
            <person name="Chang Y."/>
            <person name="Federici B.A."/>
            <person name="Kuo A."/>
            <person name="LaButti K."/>
            <person name="Pangilinan J."/>
            <person name="Andreopoulos W."/>
            <person name="Tritt A."/>
            <person name="Riley R."/>
            <person name="Hundley H."/>
            <person name="Johnson J."/>
            <person name="Lipzen A."/>
            <person name="Barry K."/>
            <person name="Lang B.F."/>
            <person name="Cuomo C.A."/>
            <person name="Buchler N.E."/>
            <person name="Grigoriev I.V."/>
            <person name="Spatafora J.W."/>
            <person name="Stajich J.E."/>
            <person name="James T.Y."/>
        </authorList>
    </citation>
    <scope>NUCLEOTIDE SEQUENCE</scope>
    <source>
        <strain evidence="2">AG</strain>
    </source>
</reference>
<dbReference type="InterPro" id="IPR029021">
    <property type="entry name" value="Prot-tyrosine_phosphatase-like"/>
</dbReference>
<reference evidence="2" key="1">
    <citation type="submission" date="2021-06" db="EMBL/GenBank/DDBJ databases">
        <authorList>
            <consortium name="DOE Joint Genome Institute"/>
            <person name="Mondo S.J."/>
            <person name="Amses K.R."/>
            <person name="Simmons D.R."/>
            <person name="Longcore J.E."/>
            <person name="Seto K."/>
            <person name="Alves G.H."/>
            <person name="Bonds A.E."/>
            <person name="Quandt C.A."/>
            <person name="Davis W.J."/>
            <person name="Chang Y."/>
            <person name="Letcher P.M."/>
            <person name="Powell M.J."/>
            <person name="Kuo A."/>
            <person name="Labutti K."/>
            <person name="Pangilinan J."/>
            <person name="Andreopoulos W."/>
            <person name="Tritt A."/>
            <person name="Riley R."/>
            <person name="Hundley H."/>
            <person name="Johnson J."/>
            <person name="Lipzen A."/>
            <person name="Barry K."/>
            <person name="Berbee M.L."/>
            <person name="Buchler N.E."/>
            <person name="Grigoriev I.V."/>
            <person name="Spatafora J.W."/>
            <person name="Stajich J.E."/>
            <person name="James T.Y."/>
        </authorList>
    </citation>
    <scope>NUCLEOTIDE SEQUENCE</scope>
    <source>
        <strain evidence="2">AG</strain>
    </source>
</reference>
<name>A0AAD5E696_UMBRA</name>
<dbReference type="EMBL" id="MU620938">
    <property type="protein sequence ID" value="KAI8577642.1"/>
    <property type="molecule type" value="Genomic_DNA"/>
</dbReference>
<evidence type="ECO:0000313" key="2">
    <source>
        <dbReference type="EMBL" id="KAI8577642.1"/>
    </source>
</evidence>
<dbReference type="InterPro" id="IPR016130">
    <property type="entry name" value="Tyr_Pase_AS"/>
</dbReference>
<comment type="caution">
    <text evidence="2">The sequence shown here is derived from an EMBL/GenBank/DDBJ whole genome shotgun (WGS) entry which is preliminary data.</text>
</comment>
<dbReference type="PANTHER" id="PTHR31126">
    <property type="entry name" value="TYROSINE-PROTEIN PHOSPHATASE"/>
    <property type="match status" value="1"/>
</dbReference>
<dbReference type="GO" id="GO:0004721">
    <property type="term" value="F:phosphoprotein phosphatase activity"/>
    <property type="evidence" value="ECO:0007669"/>
    <property type="project" value="InterPro"/>
</dbReference>
<organism evidence="2 3">
    <name type="scientific">Umbelopsis ramanniana AG</name>
    <dbReference type="NCBI Taxonomy" id="1314678"/>
    <lineage>
        <taxon>Eukaryota</taxon>
        <taxon>Fungi</taxon>
        <taxon>Fungi incertae sedis</taxon>
        <taxon>Mucoromycota</taxon>
        <taxon>Mucoromycotina</taxon>
        <taxon>Umbelopsidomycetes</taxon>
        <taxon>Umbelopsidales</taxon>
        <taxon>Umbelopsidaceae</taxon>
        <taxon>Umbelopsis</taxon>
    </lineage>
</organism>
<dbReference type="Proteomes" id="UP001206595">
    <property type="component" value="Unassembled WGS sequence"/>
</dbReference>
<proteinExistence type="predicted"/>
<dbReference type="PROSITE" id="PS50056">
    <property type="entry name" value="TYR_PHOSPHATASE_2"/>
    <property type="match status" value="1"/>
</dbReference>
<gene>
    <name evidence="2" type="ORF">K450DRAFT_251056</name>
</gene>
<keyword evidence="3" id="KW-1185">Reference proteome</keyword>